<dbReference type="eggNOG" id="COG3568">
    <property type="taxonomic scope" value="Bacteria"/>
</dbReference>
<keyword evidence="2" id="KW-0378">Hydrolase</keyword>
<keyword evidence="2" id="KW-0540">Nuclease</keyword>
<dbReference type="GO" id="GO:0006506">
    <property type="term" value="P:GPI anchor biosynthetic process"/>
    <property type="evidence" value="ECO:0007669"/>
    <property type="project" value="TreeGrafter"/>
</dbReference>
<evidence type="ECO:0000259" key="1">
    <source>
        <dbReference type="Pfam" id="PF03372"/>
    </source>
</evidence>
<dbReference type="Proteomes" id="UP000007013">
    <property type="component" value="Chromosome"/>
</dbReference>
<protein>
    <submittedName>
        <fullName evidence="2">Endonuclease/exonuclease/phosphatase</fullName>
    </submittedName>
</protein>
<dbReference type="PANTHER" id="PTHR14859">
    <property type="entry name" value="CALCOFLUOR WHITE HYPERSENSITIVE PROTEIN PRECURSOR"/>
    <property type="match status" value="1"/>
</dbReference>
<evidence type="ECO:0000313" key="3">
    <source>
        <dbReference type="Proteomes" id="UP000007013"/>
    </source>
</evidence>
<dbReference type="RefSeq" id="WP_012375372.1">
    <property type="nucleotide sequence ID" value="NC_010571.1"/>
</dbReference>
<dbReference type="STRING" id="452637.Oter_2555"/>
<dbReference type="Gene3D" id="3.60.10.10">
    <property type="entry name" value="Endonuclease/exonuclease/phosphatase"/>
    <property type="match status" value="1"/>
</dbReference>
<dbReference type="InterPro" id="IPR051916">
    <property type="entry name" value="GPI-anchor_lipid_remodeler"/>
</dbReference>
<dbReference type="AlphaFoldDB" id="B1ZT48"/>
<keyword evidence="3" id="KW-1185">Reference proteome</keyword>
<gene>
    <name evidence="2" type="ordered locus">Oter_2555</name>
</gene>
<reference evidence="2 3" key="1">
    <citation type="journal article" date="2011" name="J. Bacteriol.">
        <title>Genome sequence of the verrucomicrobium Opitutus terrae PB90-1, an abundant inhabitant of rice paddy soil ecosystems.</title>
        <authorList>
            <person name="van Passel M.W."/>
            <person name="Kant R."/>
            <person name="Palva A."/>
            <person name="Copeland A."/>
            <person name="Lucas S."/>
            <person name="Lapidus A."/>
            <person name="Glavina del Rio T."/>
            <person name="Pitluck S."/>
            <person name="Goltsman E."/>
            <person name="Clum A."/>
            <person name="Sun H."/>
            <person name="Schmutz J."/>
            <person name="Larimer F.W."/>
            <person name="Land M.L."/>
            <person name="Hauser L."/>
            <person name="Kyrpides N."/>
            <person name="Mikhailova N."/>
            <person name="Richardson P.P."/>
            <person name="Janssen P.H."/>
            <person name="de Vos W.M."/>
            <person name="Smidt H."/>
        </authorList>
    </citation>
    <scope>NUCLEOTIDE SEQUENCE [LARGE SCALE GENOMIC DNA]</scope>
    <source>
        <strain evidence="3">DSM 11246 / JCM 15787 / PB90-1</strain>
    </source>
</reference>
<dbReference type="EMBL" id="CP001032">
    <property type="protein sequence ID" value="ACB75837.1"/>
    <property type="molecule type" value="Genomic_DNA"/>
</dbReference>
<dbReference type="GO" id="GO:0004519">
    <property type="term" value="F:endonuclease activity"/>
    <property type="evidence" value="ECO:0007669"/>
    <property type="project" value="UniProtKB-KW"/>
</dbReference>
<dbReference type="InterPro" id="IPR036691">
    <property type="entry name" value="Endo/exonu/phosph_ase_sf"/>
</dbReference>
<keyword evidence="2" id="KW-0255">Endonuclease</keyword>
<dbReference type="KEGG" id="ote:Oter_2555"/>
<dbReference type="HOGENOM" id="CLU_060500_4_2_0"/>
<proteinExistence type="predicted"/>
<evidence type="ECO:0000313" key="2">
    <source>
        <dbReference type="EMBL" id="ACB75837.1"/>
    </source>
</evidence>
<organism evidence="2 3">
    <name type="scientific">Opitutus terrae (strain DSM 11246 / JCM 15787 / PB90-1)</name>
    <dbReference type="NCBI Taxonomy" id="452637"/>
    <lineage>
        <taxon>Bacteria</taxon>
        <taxon>Pseudomonadati</taxon>
        <taxon>Verrucomicrobiota</taxon>
        <taxon>Opitutia</taxon>
        <taxon>Opitutales</taxon>
        <taxon>Opitutaceae</taxon>
        <taxon>Opitutus</taxon>
    </lineage>
</organism>
<dbReference type="GO" id="GO:0016020">
    <property type="term" value="C:membrane"/>
    <property type="evidence" value="ECO:0007669"/>
    <property type="project" value="GOC"/>
</dbReference>
<dbReference type="PANTHER" id="PTHR14859:SF15">
    <property type="entry name" value="ENDONUCLEASE_EXONUCLEASE_PHOSPHATASE DOMAIN-CONTAINING PROTEIN"/>
    <property type="match status" value="1"/>
</dbReference>
<feature type="domain" description="Endonuclease/exonuclease/phosphatase" evidence="1">
    <location>
        <begin position="7"/>
        <end position="247"/>
    </location>
</feature>
<dbReference type="SUPFAM" id="SSF56219">
    <property type="entry name" value="DNase I-like"/>
    <property type="match status" value="1"/>
</dbReference>
<dbReference type="Pfam" id="PF03372">
    <property type="entry name" value="Exo_endo_phos"/>
    <property type="match status" value="1"/>
</dbReference>
<keyword evidence="2" id="KW-0269">Exonuclease</keyword>
<name>B1ZT48_OPITP</name>
<dbReference type="GO" id="GO:0004527">
    <property type="term" value="F:exonuclease activity"/>
    <property type="evidence" value="ECO:0007669"/>
    <property type="project" value="UniProtKB-KW"/>
</dbReference>
<accession>B1ZT48</accession>
<dbReference type="OrthoDB" id="9793162at2"/>
<dbReference type="InterPro" id="IPR005135">
    <property type="entry name" value="Endo/exonuclease/phosphatase"/>
</dbReference>
<sequence length="257" mass="28809">MSRVRLVTFNIAHGRGLAPIQGLTTPQKLKANLRKIARLIGELKPDVVALQEVDERSLWAGNFDHLEYLRLHAGFEHAVFGIHNRRAGLLNLSYGNALLSRYPISYSETVVFGQRRVGEKGFLFAEIDVAGRVMPLVNVHLHFSSREHRIRQIGRLLAWLREKQEHSRGRWRVPAIVCGDLNNPGTSADATAALLSHLSDYGEYVLHPTKGRTFPSPLPGRLLDFVFLPGACNASHCEIVRCFLSDHRPVAVDFTLP</sequence>